<dbReference type="InterPro" id="IPR018114">
    <property type="entry name" value="TRYPSIN_HIS"/>
</dbReference>
<proteinExistence type="predicted"/>
<dbReference type="PROSITE" id="PS00135">
    <property type="entry name" value="TRYPSIN_SER"/>
    <property type="match status" value="1"/>
</dbReference>
<dbReference type="Gene3D" id="2.40.10.10">
    <property type="entry name" value="Trypsin-like serine proteases"/>
    <property type="match status" value="1"/>
</dbReference>
<name>A0A9W9ZJI2_9CNID</name>
<evidence type="ECO:0000256" key="5">
    <source>
        <dbReference type="RuleBase" id="RU363034"/>
    </source>
</evidence>
<keyword evidence="1 5" id="KW-0645">Protease</keyword>
<dbReference type="PROSITE" id="PS50240">
    <property type="entry name" value="TRYPSIN_DOM"/>
    <property type="match status" value="1"/>
</dbReference>
<dbReference type="Proteomes" id="UP001163046">
    <property type="component" value="Unassembled WGS sequence"/>
</dbReference>
<organism evidence="8 9">
    <name type="scientific">Desmophyllum pertusum</name>
    <dbReference type="NCBI Taxonomy" id="174260"/>
    <lineage>
        <taxon>Eukaryota</taxon>
        <taxon>Metazoa</taxon>
        <taxon>Cnidaria</taxon>
        <taxon>Anthozoa</taxon>
        <taxon>Hexacorallia</taxon>
        <taxon>Scleractinia</taxon>
        <taxon>Caryophylliina</taxon>
        <taxon>Caryophylliidae</taxon>
        <taxon>Desmophyllum</taxon>
    </lineage>
</organism>
<evidence type="ECO:0000256" key="2">
    <source>
        <dbReference type="ARBA" id="ARBA00022801"/>
    </source>
</evidence>
<dbReference type="FunFam" id="2.40.10.10:FF:000003">
    <property type="entry name" value="Transmembrane serine protease 3"/>
    <property type="match status" value="1"/>
</dbReference>
<keyword evidence="6" id="KW-0732">Signal</keyword>
<dbReference type="PRINTS" id="PR00722">
    <property type="entry name" value="CHYMOTRYPSIN"/>
</dbReference>
<dbReference type="InterPro" id="IPR001314">
    <property type="entry name" value="Peptidase_S1A"/>
</dbReference>
<protein>
    <recommendedName>
        <fullName evidence="7">Peptidase S1 domain-containing protein</fullName>
    </recommendedName>
</protein>
<evidence type="ECO:0000259" key="7">
    <source>
        <dbReference type="PROSITE" id="PS50240"/>
    </source>
</evidence>
<comment type="caution">
    <text evidence="8">The sequence shown here is derived from an EMBL/GenBank/DDBJ whole genome shotgun (WGS) entry which is preliminary data.</text>
</comment>
<keyword evidence="2 5" id="KW-0378">Hydrolase</keyword>
<reference evidence="8" key="1">
    <citation type="submission" date="2023-01" db="EMBL/GenBank/DDBJ databases">
        <title>Genome assembly of the deep-sea coral Lophelia pertusa.</title>
        <authorList>
            <person name="Herrera S."/>
            <person name="Cordes E."/>
        </authorList>
    </citation>
    <scope>NUCLEOTIDE SEQUENCE</scope>
    <source>
        <strain evidence="8">USNM1676648</strain>
        <tissue evidence="8">Polyp</tissue>
    </source>
</reference>
<accession>A0A9W9ZJI2</accession>
<dbReference type="SMART" id="SM00020">
    <property type="entry name" value="Tryp_SPc"/>
    <property type="match status" value="1"/>
</dbReference>
<evidence type="ECO:0000313" key="9">
    <source>
        <dbReference type="Proteomes" id="UP001163046"/>
    </source>
</evidence>
<dbReference type="PROSITE" id="PS00134">
    <property type="entry name" value="TRYPSIN_HIS"/>
    <property type="match status" value="1"/>
</dbReference>
<dbReference type="GO" id="GO:0006508">
    <property type="term" value="P:proteolysis"/>
    <property type="evidence" value="ECO:0007669"/>
    <property type="project" value="UniProtKB-KW"/>
</dbReference>
<keyword evidence="4" id="KW-1015">Disulfide bond</keyword>
<feature type="signal peptide" evidence="6">
    <location>
        <begin position="1"/>
        <end position="19"/>
    </location>
</feature>
<dbReference type="CDD" id="cd00190">
    <property type="entry name" value="Tryp_SPc"/>
    <property type="match status" value="1"/>
</dbReference>
<evidence type="ECO:0000256" key="1">
    <source>
        <dbReference type="ARBA" id="ARBA00022670"/>
    </source>
</evidence>
<dbReference type="EMBL" id="MU825939">
    <property type="protein sequence ID" value="KAJ7382099.1"/>
    <property type="molecule type" value="Genomic_DNA"/>
</dbReference>
<dbReference type="InterPro" id="IPR033116">
    <property type="entry name" value="TRYPSIN_SER"/>
</dbReference>
<feature type="domain" description="Peptidase S1" evidence="7">
    <location>
        <begin position="29"/>
        <end position="264"/>
    </location>
</feature>
<dbReference type="PANTHER" id="PTHR24252:SF7">
    <property type="entry name" value="HYALIN"/>
    <property type="match status" value="1"/>
</dbReference>
<evidence type="ECO:0000256" key="6">
    <source>
        <dbReference type="SAM" id="SignalP"/>
    </source>
</evidence>
<dbReference type="SUPFAM" id="SSF50494">
    <property type="entry name" value="Trypsin-like serine proteases"/>
    <property type="match status" value="1"/>
</dbReference>
<feature type="chain" id="PRO_5040901257" description="Peptidase S1 domain-containing protein" evidence="6">
    <location>
        <begin position="20"/>
        <end position="278"/>
    </location>
</feature>
<sequence length="278" mass="29456">MLSVFVAVAVLCIPALTEGCGSRGPGARVVGGVDAQPHSWPWQISLRVNGRHICGGSLIKPDWVVTAAHCVARNKNPDGYTVVVGAHIRTGNTPVQQTFTLKQLFSHEGFSMSHLRSDIALLQLDRPAQLSDKVNLVCLPSKGSRVAPGTKCFITGWGRVVGGGPAADTLQQAELPVVDHNTCQRKNSALAPVEEASMVCAGSGIANQAGGCQGDSGGPFVCEENGSWVLRGAVSWGNGMCKTEFYTVFARVSNFIDWINQKMSGGGGGGGARRRWRW</sequence>
<dbReference type="InterPro" id="IPR001254">
    <property type="entry name" value="Trypsin_dom"/>
</dbReference>
<dbReference type="OrthoDB" id="10061449at2759"/>
<dbReference type="AlphaFoldDB" id="A0A9W9ZJI2"/>
<gene>
    <name evidence="8" type="ORF">OS493_037069</name>
</gene>
<dbReference type="InterPro" id="IPR043504">
    <property type="entry name" value="Peptidase_S1_PA_chymotrypsin"/>
</dbReference>
<evidence type="ECO:0000256" key="3">
    <source>
        <dbReference type="ARBA" id="ARBA00022825"/>
    </source>
</evidence>
<keyword evidence="9" id="KW-1185">Reference proteome</keyword>
<evidence type="ECO:0000313" key="8">
    <source>
        <dbReference type="EMBL" id="KAJ7382099.1"/>
    </source>
</evidence>
<dbReference type="PANTHER" id="PTHR24252">
    <property type="entry name" value="ACROSIN-RELATED"/>
    <property type="match status" value="1"/>
</dbReference>
<keyword evidence="3 5" id="KW-0720">Serine protease</keyword>
<evidence type="ECO:0000256" key="4">
    <source>
        <dbReference type="ARBA" id="ARBA00023157"/>
    </source>
</evidence>
<dbReference type="GO" id="GO:0004252">
    <property type="term" value="F:serine-type endopeptidase activity"/>
    <property type="evidence" value="ECO:0007669"/>
    <property type="project" value="InterPro"/>
</dbReference>
<dbReference type="InterPro" id="IPR009003">
    <property type="entry name" value="Peptidase_S1_PA"/>
</dbReference>
<dbReference type="Pfam" id="PF00089">
    <property type="entry name" value="Trypsin"/>
    <property type="match status" value="1"/>
</dbReference>